<dbReference type="Proteomes" id="UP000184510">
    <property type="component" value="Unassembled WGS sequence"/>
</dbReference>
<feature type="region of interest" description="Disordered" evidence="1">
    <location>
        <begin position="106"/>
        <end position="140"/>
    </location>
</feature>
<evidence type="ECO:0000313" key="5">
    <source>
        <dbReference type="Proteomes" id="UP000184510"/>
    </source>
</evidence>
<name>A0A1M6BX59_9BACT</name>
<keyword evidence="2" id="KW-1133">Transmembrane helix</keyword>
<proteinExistence type="predicted"/>
<sequence>MRSARFIQLGFIISAFRNFCLFCGRIRFIYPELVITNQSCPAGVSTAEIINSPRLCTVSSGPACARQGGMEDNIAEQLEKLAKLHSSGMLSEEEFARAKARILDEDEAPDADQPAPQAENAESRPKLNMPYPDPDRDPLPRPFNQVYRDNDLGRAANRWVSLQTVMSVIGVILFCIFALSFCSTQSKFERDFDRRWDSFPGNSSSPLSR</sequence>
<keyword evidence="2" id="KW-0472">Membrane</keyword>
<dbReference type="InterPro" id="IPR018649">
    <property type="entry name" value="SHOCT"/>
</dbReference>
<dbReference type="InParanoid" id="A0A1M6BX59"/>
<dbReference type="EMBL" id="FQYR01000002">
    <property type="protein sequence ID" value="SHI53359.1"/>
    <property type="molecule type" value="Genomic_DNA"/>
</dbReference>
<gene>
    <name evidence="4" type="ORF">SAMN02745181_0333</name>
</gene>
<dbReference type="STRING" id="1123071.SAMN02745181_0333"/>
<dbReference type="AlphaFoldDB" id="A0A1M6BX59"/>
<keyword evidence="2" id="KW-0812">Transmembrane</keyword>
<reference evidence="4 5" key="1">
    <citation type="submission" date="2016-11" db="EMBL/GenBank/DDBJ databases">
        <authorList>
            <person name="Jaros S."/>
            <person name="Januszkiewicz K."/>
            <person name="Wedrychowicz H."/>
        </authorList>
    </citation>
    <scope>NUCLEOTIDE SEQUENCE [LARGE SCALE GENOMIC DNA]</scope>
    <source>
        <strain evidence="4 5">DSM 18772</strain>
    </source>
</reference>
<dbReference type="Pfam" id="PF09851">
    <property type="entry name" value="SHOCT"/>
    <property type="match status" value="1"/>
</dbReference>
<evidence type="ECO:0000259" key="3">
    <source>
        <dbReference type="Pfam" id="PF09851"/>
    </source>
</evidence>
<evidence type="ECO:0000313" key="4">
    <source>
        <dbReference type="EMBL" id="SHI53359.1"/>
    </source>
</evidence>
<evidence type="ECO:0000256" key="2">
    <source>
        <dbReference type="SAM" id="Phobius"/>
    </source>
</evidence>
<keyword evidence="5" id="KW-1185">Reference proteome</keyword>
<evidence type="ECO:0000256" key="1">
    <source>
        <dbReference type="SAM" id="MobiDB-lite"/>
    </source>
</evidence>
<feature type="domain" description="SHOCT" evidence="3">
    <location>
        <begin position="76"/>
        <end position="103"/>
    </location>
</feature>
<feature type="transmembrane region" description="Helical" evidence="2">
    <location>
        <begin position="159"/>
        <end position="181"/>
    </location>
</feature>
<protein>
    <submittedName>
        <fullName evidence="4">Short C-terminal domain-containing protein</fullName>
    </submittedName>
</protein>
<accession>A0A1M6BX59</accession>
<organism evidence="4 5">
    <name type="scientific">Rubritalea squalenifaciens DSM 18772</name>
    <dbReference type="NCBI Taxonomy" id="1123071"/>
    <lineage>
        <taxon>Bacteria</taxon>
        <taxon>Pseudomonadati</taxon>
        <taxon>Verrucomicrobiota</taxon>
        <taxon>Verrucomicrobiia</taxon>
        <taxon>Verrucomicrobiales</taxon>
        <taxon>Rubritaleaceae</taxon>
        <taxon>Rubritalea</taxon>
    </lineage>
</organism>